<reference evidence="12 13" key="1">
    <citation type="submission" date="2023-11" db="EMBL/GenBank/DDBJ databases">
        <title>Dfirmibasis_genome.</title>
        <authorList>
            <person name="Edelbroek B."/>
            <person name="Kjellin J."/>
            <person name="Jerlstrom-Hultqvist J."/>
            <person name="Soderbom F."/>
        </authorList>
    </citation>
    <scope>NUCLEOTIDE SEQUENCE [LARGE SCALE GENOMIC DNA]</scope>
    <source>
        <strain evidence="12 13">TNS-C-14</strain>
    </source>
</reference>
<organism evidence="12 13">
    <name type="scientific">Dictyostelium firmibasis</name>
    <dbReference type="NCBI Taxonomy" id="79012"/>
    <lineage>
        <taxon>Eukaryota</taxon>
        <taxon>Amoebozoa</taxon>
        <taxon>Evosea</taxon>
        <taxon>Eumycetozoa</taxon>
        <taxon>Dictyostelia</taxon>
        <taxon>Dictyosteliales</taxon>
        <taxon>Dictyosteliaceae</taxon>
        <taxon>Dictyostelium</taxon>
    </lineage>
</organism>
<gene>
    <name evidence="12" type="ORF">RB653_001585</name>
</gene>
<evidence type="ECO:0000256" key="3">
    <source>
        <dbReference type="ARBA" id="ARBA00012601"/>
    </source>
</evidence>
<keyword evidence="9" id="KW-0472">Membrane</keyword>
<dbReference type="GO" id="GO:0030245">
    <property type="term" value="P:cellulose catabolic process"/>
    <property type="evidence" value="ECO:0007669"/>
    <property type="project" value="UniProtKB-KW"/>
</dbReference>
<feature type="signal peptide" evidence="10">
    <location>
        <begin position="1"/>
        <end position="23"/>
    </location>
</feature>
<dbReference type="SUPFAM" id="SSF48208">
    <property type="entry name" value="Six-hairpin glycosidases"/>
    <property type="match status" value="1"/>
</dbReference>
<comment type="similarity">
    <text evidence="2">Belongs to the glycosyl hydrolase 9 (cellulase E) family.</text>
</comment>
<evidence type="ECO:0000259" key="11">
    <source>
        <dbReference type="Pfam" id="PF00759"/>
    </source>
</evidence>
<protein>
    <recommendedName>
        <fullName evidence="3">cellulase</fullName>
        <ecNumber evidence="3">3.2.1.4</ecNumber>
    </recommendedName>
</protein>
<dbReference type="EMBL" id="JAVFKY010000002">
    <property type="protein sequence ID" value="KAK5581549.1"/>
    <property type="molecule type" value="Genomic_DNA"/>
</dbReference>
<evidence type="ECO:0000256" key="5">
    <source>
        <dbReference type="ARBA" id="ARBA00023001"/>
    </source>
</evidence>
<evidence type="ECO:0000256" key="1">
    <source>
        <dbReference type="ARBA" id="ARBA00000966"/>
    </source>
</evidence>
<comment type="catalytic activity">
    <reaction evidence="1">
        <text>Endohydrolysis of (1-&gt;4)-beta-D-glucosidic linkages in cellulose, lichenin and cereal beta-D-glucans.</text>
        <dbReference type="EC" id="3.2.1.4"/>
    </reaction>
</comment>
<dbReference type="PANTHER" id="PTHR22298">
    <property type="entry name" value="ENDO-1,4-BETA-GLUCANASE"/>
    <property type="match status" value="1"/>
</dbReference>
<keyword evidence="10" id="KW-0732">Signal</keyword>
<evidence type="ECO:0000256" key="6">
    <source>
        <dbReference type="ARBA" id="ARBA00023277"/>
    </source>
</evidence>
<comment type="caution">
    <text evidence="12">The sequence shown here is derived from an EMBL/GenBank/DDBJ whole genome shotgun (WGS) entry which is preliminary data.</text>
</comment>
<name>A0AAN7TX90_9MYCE</name>
<keyword evidence="8" id="KW-0624">Polysaccharide degradation</keyword>
<feature type="transmembrane region" description="Helical" evidence="9">
    <location>
        <begin position="503"/>
        <end position="523"/>
    </location>
</feature>
<evidence type="ECO:0000313" key="13">
    <source>
        <dbReference type="Proteomes" id="UP001344447"/>
    </source>
</evidence>
<dbReference type="GO" id="GO:0008810">
    <property type="term" value="F:cellulase activity"/>
    <property type="evidence" value="ECO:0007669"/>
    <property type="project" value="UniProtKB-EC"/>
</dbReference>
<dbReference type="Gene3D" id="1.50.10.10">
    <property type="match status" value="1"/>
</dbReference>
<sequence length="524" mass="60120">MFFIYKVFLSLVVILLKISLIISVPVDENFNYCEGLKAGLTFFKAQRAGVNEPESEFPWQSNITTKFDTYKNGELDENGIGYLSRGYFDAGDYLKITNPLSFSMTALSWSFLEFKDNIEKCGLLEVYLSAIKTGVNWLIAAHPEPNIVYRQCGVVADHYKWERPYQIYVDQNGQPKPRDCTKQIIDVNNPSSDIVLEMVATMSAASKVFESIDPEYSNLCKKHALQLWDFGINHQGIPSYSEMYDSLDFQDEIVWASAWLSFIDRSNENHYKTYYQGKCDKLKYSNSYWDYVYSWANKLSAACIFIEKNLNENQGVSNSIINYWNTKIPKTKDGIFFIDKWGNNRYSLGGCLLEAIWNNNNNNNNNDSIVKTNFSKKQIEIILGNNSNHYSYVSQFGFKSSKLPLNIHHRSSHNPINFDKFNPINNQYPIVGALLPGPTDLNDNYYEDRNNYEMNEPALDYNSVFVGVMASLINEKSSSVKLSFPIYNENNDPNSVLGFSFKLLIPLQLIILNLISISIIIFLM</sequence>
<keyword evidence="9" id="KW-1133">Transmembrane helix</keyword>
<dbReference type="InterPro" id="IPR008928">
    <property type="entry name" value="6-hairpin_glycosidase_sf"/>
</dbReference>
<dbReference type="Pfam" id="PF00759">
    <property type="entry name" value="Glyco_hydro_9"/>
    <property type="match status" value="1"/>
</dbReference>
<keyword evidence="5" id="KW-0136">Cellulose degradation</keyword>
<keyword evidence="9" id="KW-0812">Transmembrane</keyword>
<evidence type="ECO:0000256" key="8">
    <source>
        <dbReference type="ARBA" id="ARBA00023326"/>
    </source>
</evidence>
<dbReference type="EC" id="3.2.1.4" evidence="3"/>
<evidence type="ECO:0000256" key="10">
    <source>
        <dbReference type="SAM" id="SignalP"/>
    </source>
</evidence>
<evidence type="ECO:0000313" key="12">
    <source>
        <dbReference type="EMBL" id="KAK5581549.1"/>
    </source>
</evidence>
<dbReference type="InterPro" id="IPR001701">
    <property type="entry name" value="Glyco_hydro_9"/>
</dbReference>
<keyword evidence="13" id="KW-1185">Reference proteome</keyword>
<accession>A0AAN7TX90</accession>
<keyword evidence="6" id="KW-0119">Carbohydrate metabolism</keyword>
<dbReference type="Proteomes" id="UP001344447">
    <property type="component" value="Unassembled WGS sequence"/>
</dbReference>
<evidence type="ECO:0000256" key="9">
    <source>
        <dbReference type="SAM" id="Phobius"/>
    </source>
</evidence>
<keyword evidence="4" id="KW-0378">Hydrolase</keyword>
<feature type="chain" id="PRO_5043014121" description="cellulase" evidence="10">
    <location>
        <begin position="24"/>
        <end position="524"/>
    </location>
</feature>
<evidence type="ECO:0000256" key="7">
    <source>
        <dbReference type="ARBA" id="ARBA00023295"/>
    </source>
</evidence>
<dbReference type="InterPro" id="IPR012341">
    <property type="entry name" value="6hp_glycosidase-like_sf"/>
</dbReference>
<dbReference type="AlphaFoldDB" id="A0AAN7TX90"/>
<evidence type="ECO:0000256" key="2">
    <source>
        <dbReference type="ARBA" id="ARBA00007072"/>
    </source>
</evidence>
<proteinExistence type="inferred from homology"/>
<evidence type="ECO:0000256" key="4">
    <source>
        <dbReference type="ARBA" id="ARBA00022801"/>
    </source>
</evidence>
<feature type="domain" description="Glycoside hydrolase family 9" evidence="11">
    <location>
        <begin position="32"/>
        <end position="469"/>
    </location>
</feature>
<keyword evidence="7" id="KW-0326">Glycosidase</keyword>